<proteinExistence type="predicted"/>
<sequence length="30" mass="3803">MKEGIKMNRKEELLFKGQVLKWMREFFEKK</sequence>
<name>X0WA80_9ZZZZ</name>
<dbReference type="AlphaFoldDB" id="X0WA80"/>
<comment type="caution">
    <text evidence="1">The sequence shown here is derived from an EMBL/GenBank/DDBJ whole genome shotgun (WGS) entry which is preliminary data.</text>
</comment>
<accession>X0WA80</accession>
<evidence type="ECO:0000313" key="1">
    <source>
        <dbReference type="EMBL" id="GAG09566.1"/>
    </source>
</evidence>
<dbReference type="EMBL" id="BARS01027230">
    <property type="protein sequence ID" value="GAG09566.1"/>
    <property type="molecule type" value="Genomic_DNA"/>
</dbReference>
<feature type="non-terminal residue" evidence="1">
    <location>
        <position position="30"/>
    </location>
</feature>
<protein>
    <submittedName>
        <fullName evidence="1">Uncharacterized protein</fullName>
    </submittedName>
</protein>
<gene>
    <name evidence="1" type="ORF">S01H1_42787</name>
</gene>
<reference evidence="1" key="1">
    <citation type="journal article" date="2014" name="Front. Microbiol.">
        <title>High frequency of phylogenetically diverse reductive dehalogenase-homologous genes in deep subseafloor sedimentary metagenomes.</title>
        <authorList>
            <person name="Kawai M."/>
            <person name="Futagami T."/>
            <person name="Toyoda A."/>
            <person name="Takaki Y."/>
            <person name="Nishi S."/>
            <person name="Hori S."/>
            <person name="Arai W."/>
            <person name="Tsubouchi T."/>
            <person name="Morono Y."/>
            <person name="Uchiyama I."/>
            <person name="Ito T."/>
            <person name="Fujiyama A."/>
            <person name="Inagaki F."/>
            <person name="Takami H."/>
        </authorList>
    </citation>
    <scope>NUCLEOTIDE SEQUENCE</scope>
    <source>
        <strain evidence="1">Expedition CK06-06</strain>
    </source>
</reference>
<organism evidence="1">
    <name type="scientific">marine sediment metagenome</name>
    <dbReference type="NCBI Taxonomy" id="412755"/>
    <lineage>
        <taxon>unclassified sequences</taxon>
        <taxon>metagenomes</taxon>
        <taxon>ecological metagenomes</taxon>
    </lineage>
</organism>